<dbReference type="InterPro" id="IPR029068">
    <property type="entry name" value="Glyas_Bleomycin-R_OHBP_Dase"/>
</dbReference>
<dbReference type="Gene3D" id="3.10.180.10">
    <property type="entry name" value="2,3-Dihydroxybiphenyl 1,2-Dioxygenase, domain 1"/>
    <property type="match status" value="1"/>
</dbReference>
<dbReference type="PANTHER" id="PTHR36113">
    <property type="entry name" value="LYASE, PUTATIVE-RELATED-RELATED"/>
    <property type="match status" value="1"/>
</dbReference>
<keyword evidence="1" id="KW-0479">Metal-binding</keyword>
<dbReference type="Proteomes" id="UP000183642">
    <property type="component" value="Unassembled WGS sequence"/>
</dbReference>
<dbReference type="PROSITE" id="PS51819">
    <property type="entry name" value="VOC"/>
    <property type="match status" value="1"/>
</dbReference>
<dbReference type="InterPro" id="IPR004360">
    <property type="entry name" value="Glyas_Fos-R_dOase_dom"/>
</dbReference>
<gene>
    <name evidence="3" type="ORF">SAMN05660359_03383</name>
</gene>
<dbReference type="RefSeq" id="WP_075014688.1">
    <property type="nucleotide sequence ID" value="NZ_FOWE01000008.1"/>
</dbReference>
<dbReference type="GO" id="GO:0051213">
    <property type="term" value="F:dioxygenase activity"/>
    <property type="evidence" value="ECO:0007669"/>
    <property type="project" value="UniProtKB-KW"/>
</dbReference>
<dbReference type="PANTHER" id="PTHR36113:SF6">
    <property type="entry name" value="FOSFOMYCIN RESISTANCE PROTEIN FOSX"/>
    <property type="match status" value="1"/>
</dbReference>
<feature type="domain" description="VOC" evidence="2">
    <location>
        <begin position="13"/>
        <end position="144"/>
    </location>
</feature>
<dbReference type="SUPFAM" id="SSF54593">
    <property type="entry name" value="Glyoxalase/Bleomycin resistance protein/Dihydroxybiphenyl dioxygenase"/>
    <property type="match status" value="1"/>
</dbReference>
<dbReference type="GO" id="GO:0046872">
    <property type="term" value="F:metal ion binding"/>
    <property type="evidence" value="ECO:0007669"/>
    <property type="project" value="UniProtKB-KW"/>
</dbReference>
<dbReference type="EMBL" id="FOWE01000008">
    <property type="protein sequence ID" value="SFO42702.1"/>
    <property type="molecule type" value="Genomic_DNA"/>
</dbReference>
<evidence type="ECO:0000256" key="1">
    <source>
        <dbReference type="ARBA" id="ARBA00022723"/>
    </source>
</evidence>
<evidence type="ECO:0000313" key="3">
    <source>
        <dbReference type="EMBL" id="SFO42702.1"/>
    </source>
</evidence>
<proteinExistence type="predicted"/>
<dbReference type="Pfam" id="PF00903">
    <property type="entry name" value="Glyoxalase"/>
    <property type="match status" value="1"/>
</dbReference>
<accession>A0A1I5H374</accession>
<keyword evidence="3" id="KW-0223">Dioxygenase</keyword>
<sequence length="146" mass="15780">MTVPARVRPAVAGFHHLAITATDLDASVAWYQRVLGLQPLPMTFPHNGAEESGHAVLLLEPAQGWAIGIHRHVANPGTPASETTTGLDHIAWAVSSREDLDAWASWLDEQGVQHAGVTDTTDPMPYSVLVFRDPDNVQLELVHLPG</sequence>
<dbReference type="AlphaFoldDB" id="A0A1I5H374"/>
<evidence type="ECO:0000259" key="2">
    <source>
        <dbReference type="PROSITE" id="PS51819"/>
    </source>
</evidence>
<reference evidence="4" key="1">
    <citation type="submission" date="2016-10" db="EMBL/GenBank/DDBJ databases">
        <authorList>
            <person name="Varghese N."/>
            <person name="Submissions S."/>
        </authorList>
    </citation>
    <scope>NUCLEOTIDE SEQUENCE [LARGE SCALE GENOMIC DNA]</scope>
    <source>
        <strain evidence="4">DSM 43161</strain>
    </source>
</reference>
<organism evidence="3 4">
    <name type="scientific">Geodermatophilus obscurus</name>
    <dbReference type="NCBI Taxonomy" id="1861"/>
    <lineage>
        <taxon>Bacteria</taxon>
        <taxon>Bacillati</taxon>
        <taxon>Actinomycetota</taxon>
        <taxon>Actinomycetes</taxon>
        <taxon>Geodermatophilales</taxon>
        <taxon>Geodermatophilaceae</taxon>
        <taxon>Geodermatophilus</taxon>
    </lineage>
</organism>
<dbReference type="InterPro" id="IPR051332">
    <property type="entry name" value="Fosfomycin_Res_Enzymes"/>
</dbReference>
<protein>
    <submittedName>
        <fullName evidence="3">Catechol 2,3-dioxygenase</fullName>
    </submittedName>
</protein>
<dbReference type="CDD" id="cd06587">
    <property type="entry name" value="VOC"/>
    <property type="match status" value="1"/>
</dbReference>
<dbReference type="InterPro" id="IPR037523">
    <property type="entry name" value="VOC_core"/>
</dbReference>
<evidence type="ECO:0000313" key="4">
    <source>
        <dbReference type="Proteomes" id="UP000183642"/>
    </source>
</evidence>
<keyword evidence="3" id="KW-0560">Oxidoreductase</keyword>
<keyword evidence="4" id="KW-1185">Reference proteome</keyword>
<name>A0A1I5H374_9ACTN</name>